<dbReference type="Proteomes" id="UP000030701">
    <property type="component" value="Unassembled WGS sequence"/>
</dbReference>
<dbReference type="HOGENOM" id="CLU_2885854_0_0_1"/>
<sequence>MFPMTPTIVTWGALEFVKRKSHVLLVIELERSLLGLCLMHVTIRKMEVTIGISMLNLLKNSKS</sequence>
<evidence type="ECO:0000313" key="1">
    <source>
        <dbReference type="EMBL" id="EXM12298.1"/>
    </source>
</evidence>
<dbReference type="EMBL" id="KK035719">
    <property type="protein sequence ID" value="EXM12298.1"/>
    <property type="molecule type" value="Genomic_DNA"/>
</dbReference>
<gene>
    <name evidence="1" type="ORF">FOTG_19201</name>
</gene>
<name>X0KFN9_FUSOX</name>
<organism evidence="1">
    <name type="scientific">Fusarium oxysporum f. sp. vasinfectum 25433</name>
    <dbReference type="NCBI Taxonomy" id="1089449"/>
    <lineage>
        <taxon>Eukaryota</taxon>
        <taxon>Fungi</taxon>
        <taxon>Dikarya</taxon>
        <taxon>Ascomycota</taxon>
        <taxon>Pezizomycotina</taxon>
        <taxon>Sordariomycetes</taxon>
        <taxon>Hypocreomycetidae</taxon>
        <taxon>Hypocreales</taxon>
        <taxon>Nectriaceae</taxon>
        <taxon>Fusarium</taxon>
        <taxon>Fusarium oxysporum species complex</taxon>
    </lineage>
</organism>
<protein>
    <submittedName>
        <fullName evidence="1">Uncharacterized protein</fullName>
    </submittedName>
</protein>
<reference evidence="1" key="1">
    <citation type="submission" date="2011-11" db="EMBL/GenBank/DDBJ databases">
        <title>The Genome Sequence of Fusarium oxysporum Cotton.</title>
        <authorList>
            <consortium name="The Broad Institute Genome Sequencing Platform"/>
            <person name="Ma L.-J."/>
            <person name="Gale L.R."/>
            <person name="Schwartz D.C."/>
            <person name="Zhou S."/>
            <person name="Corby-Kistler H."/>
            <person name="Young S.K."/>
            <person name="Zeng Q."/>
            <person name="Gargeya S."/>
            <person name="Fitzgerald M."/>
            <person name="Haas B."/>
            <person name="Abouelleil A."/>
            <person name="Alvarado L."/>
            <person name="Arachchi H.M."/>
            <person name="Berlin A."/>
            <person name="Brown A."/>
            <person name="Chapman S.B."/>
            <person name="Chen Z."/>
            <person name="Dunbar C."/>
            <person name="Freedman E."/>
            <person name="Gearin G."/>
            <person name="Goldberg J."/>
            <person name="Griggs A."/>
            <person name="Gujja S."/>
            <person name="Heiman D."/>
            <person name="Howarth C."/>
            <person name="Larson L."/>
            <person name="Lui A."/>
            <person name="MacDonald P.J.P."/>
            <person name="Montmayeur A."/>
            <person name="Murphy C."/>
            <person name="Neiman D."/>
            <person name="Pearson M."/>
            <person name="Priest M."/>
            <person name="Roberts A."/>
            <person name="Saif S."/>
            <person name="Shea T."/>
            <person name="Shenoy N."/>
            <person name="Sisk P."/>
            <person name="Stolte C."/>
            <person name="Sykes S."/>
            <person name="Wortman J."/>
            <person name="Nusbaum C."/>
            <person name="Birren B."/>
        </authorList>
    </citation>
    <scope>NUCLEOTIDE SEQUENCE [LARGE SCALE GENOMIC DNA]</scope>
    <source>
        <strain evidence="1">25433</strain>
    </source>
</reference>
<accession>X0KFN9</accession>
<proteinExistence type="predicted"/>
<dbReference type="AlphaFoldDB" id="X0KFN9"/>
<reference evidence="1" key="2">
    <citation type="submission" date="2014-03" db="EMBL/GenBank/DDBJ databases">
        <title>The Genome Annotation of Fusarium oxysporum Cotton.</title>
        <authorList>
            <consortium name="The Broad Institute Genomics Platform"/>
            <person name="Ma L.-J."/>
            <person name="Corby-Kistler H."/>
            <person name="Broz K."/>
            <person name="Gale L.R."/>
            <person name="Jonkers W."/>
            <person name="O'Donnell K."/>
            <person name="Ploetz R."/>
            <person name="Steinberg C."/>
            <person name="Schwartz D.C."/>
            <person name="VanEtten H."/>
            <person name="Zhou S."/>
            <person name="Young S.K."/>
            <person name="Zeng Q."/>
            <person name="Gargeya S."/>
            <person name="Fitzgerald M."/>
            <person name="Abouelleil A."/>
            <person name="Alvarado L."/>
            <person name="Chapman S.B."/>
            <person name="Gainer-Dewar J."/>
            <person name="Goldberg J."/>
            <person name="Griggs A."/>
            <person name="Gujja S."/>
            <person name="Hansen M."/>
            <person name="Howarth C."/>
            <person name="Imamovic A."/>
            <person name="Ireland A."/>
            <person name="Larimer J."/>
            <person name="McCowan C."/>
            <person name="Murphy C."/>
            <person name="Pearson M."/>
            <person name="Poon T.W."/>
            <person name="Priest M."/>
            <person name="Roberts A."/>
            <person name="Saif S."/>
            <person name="Shea T."/>
            <person name="Sykes S."/>
            <person name="Wortman J."/>
            <person name="Nusbaum C."/>
            <person name="Birren B."/>
        </authorList>
    </citation>
    <scope>NUCLEOTIDE SEQUENCE</scope>
    <source>
        <strain evidence="1">25433</strain>
    </source>
</reference>